<protein>
    <submittedName>
        <fullName evidence="1">Type IV pilus assembly protein PilM</fullName>
    </submittedName>
</protein>
<dbReference type="AlphaFoldDB" id="A0A0G3EB90"/>
<evidence type="ECO:0000313" key="1">
    <source>
        <dbReference type="EMBL" id="AKJ63558.1"/>
    </source>
</evidence>
<keyword evidence="2" id="KW-1185">Reference proteome</keyword>
<reference evidence="1 2" key="2">
    <citation type="journal article" date="2016" name="ISME J.">
        <title>Characterization of the first cultured representative of Verrucomicrobia subdivision 5 indicates the proposal of a novel phylum.</title>
        <authorList>
            <person name="Spring S."/>
            <person name="Bunk B."/>
            <person name="Sproer C."/>
            <person name="Schumann P."/>
            <person name="Rohde M."/>
            <person name="Tindall B.J."/>
            <person name="Klenk H.P."/>
        </authorList>
    </citation>
    <scope>NUCLEOTIDE SEQUENCE [LARGE SCALE GENOMIC DNA]</scope>
    <source>
        <strain evidence="1 2">L21-Fru-AB</strain>
    </source>
</reference>
<reference evidence="2" key="1">
    <citation type="submission" date="2015-02" db="EMBL/GenBank/DDBJ databases">
        <title>Description and complete genome sequence of the first cultured representative of the subdivision 5 of the Verrucomicrobia phylum.</title>
        <authorList>
            <person name="Spring S."/>
            <person name="Bunk B."/>
            <person name="Sproer C."/>
            <person name="Klenk H.-P."/>
        </authorList>
    </citation>
    <scope>NUCLEOTIDE SEQUENCE [LARGE SCALE GENOMIC DNA]</scope>
    <source>
        <strain evidence="2">L21-Fru-AB</strain>
    </source>
</reference>
<gene>
    <name evidence="1" type="ORF">L21SP4_00277</name>
</gene>
<evidence type="ECO:0000313" key="2">
    <source>
        <dbReference type="Proteomes" id="UP000035268"/>
    </source>
</evidence>
<dbReference type="InterPro" id="IPR043129">
    <property type="entry name" value="ATPase_NBD"/>
</dbReference>
<dbReference type="Gene3D" id="3.30.420.40">
    <property type="match status" value="1"/>
</dbReference>
<dbReference type="SUPFAM" id="SSF53067">
    <property type="entry name" value="Actin-like ATPase domain"/>
    <property type="match status" value="1"/>
</dbReference>
<accession>A0A0G3EB90</accession>
<dbReference type="KEGG" id="vbl:L21SP4_00277"/>
<dbReference type="Proteomes" id="UP000035268">
    <property type="component" value="Chromosome"/>
</dbReference>
<proteinExistence type="predicted"/>
<dbReference type="STRING" id="1307763.L21SP4_00277"/>
<dbReference type="EMBL" id="CP010904">
    <property type="protein sequence ID" value="AKJ63558.1"/>
    <property type="molecule type" value="Genomic_DNA"/>
</dbReference>
<organism evidence="1 2">
    <name type="scientific">Kiritimatiella glycovorans</name>
    <dbReference type="NCBI Taxonomy" id="1307763"/>
    <lineage>
        <taxon>Bacteria</taxon>
        <taxon>Pseudomonadati</taxon>
        <taxon>Kiritimatiellota</taxon>
        <taxon>Kiritimatiellia</taxon>
        <taxon>Kiritimatiellales</taxon>
        <taxon>Kiritimatiellaceae</taxon>
        <taxon>Kiritimatiella</taxon>
    </lineage>
</organism>
<sequence>MVRLHRLRGGYVLDRAEMSSESEFAAQDRQLNIPKSLRSNYAALACSSARGSARVLRMAGAEEAMPEDRIRTMLSVDESFRVGSALIDKGRGRQESTYLAAAMAEEDVQRVLCRFPSGPPAPLAVEISGLATLTAFRFCCGDVLNQAGGVLHVEVGESSVWYAFFEGGSLRVVGKINTGMARLRELVRTELGVEEPLVRSILRGGSVDVGGLMEQVFTPVLRQVTLSRDYLERQHRCRLRRVFILGGGSAFPRWHEALQSAMGITPEGWHPFEALTVDGGALDDTLQGQENRFAAAVGAAIGVLEAL</sequence>
<name>A0A0G3EB90_9BACT</name>